<gene>
    <name evidence="2" type="ORF">FFV09_10010</name>
</gene>
<dbReference type="SUPFAM" id="SSF52266">
    <property type="entry name" value="SGNH hydrolase"/>
    <property type="match status" value="1"/>
</dbReference>
<dbReference type="OrthoDB" id="2513075at2"/>
<proteinExistence type="predicted"/>
<dbReference type="EMBL" id="CP041217">
    <property type="protein sequence ID" value="QDH21156.1"/>
    <property type="molecule type" value="Genomic_DNA"/>
</dbReference>
<protein>
    <submittedName>
        <fullName evidence="2">Lysophospholipase</fullName>
    </submittedName>
</protein>
<dbReference type="AlphaFoldDB" id="A0A4Y6UXN4"/>
<dbReference type="PANTHER" id="PTHR30383:SF5">
    <property type="entry name" value="SGNH HYDROLASE-TYPE ESTERASE DOMAIN-CONTAINING PROTEIN"/>
    <property type="match status" value="1"/>
</dbReference>
<keyword evidence="3" id="KW-1185">Reference proteome</keyword>
<feature type="domain" description="SGNH hydrolase-type esterase" evidence="1">
    <location>
        <begin position="54"/>
        <end position="215"/>
    </location>
</feature>
<dbReference type="InterPro" id="IPR036514">
    <property type="entry name" value="SGNH_hydro_sf"/>
</dbReference>
<dbReference type="KEGG" id="saca:FFV09_10010"/>
<evidence type="ECO:0000313" key="3">
    <source>
        <dbReference type="Proteomes" id="UP000316968"/>
    </source>
</evidence>
<evidence type="ECO:0000313" key="2">
    <source>
        <dbReference type="EMBL" id="QDH21156.1"/>
    </source>
</evidence>
<dbReference type="InterPro" id="IPR013830">
    <property type="entry name" value="SGNH_hydro"/>
</dbReference>
<dbReference type="InterPro" id="IPR051532">
    <property type="entry name" value="Ester_Hydrolysis_Enzymes"/>
</dbReference>
<dbReference type="Pfam" id="PF13472">
    <property type="entry name" value="Lipase_GDSL_2"/>
    <property type="match status" value="1"/>
</dbReference>
<organism evidence="2 3">
    <name type="scientific">Saccharibacillus brassicae</name>
    <dbReference type="NCBI Taxonomy" id="2583377"/>
    <lineage>
        <taxon>Bacteria</taxon>
        <taxon>Bacillati</taxon>
        <taxon>Bacillota</taxon>
        <taxon>Bacilli</taxon>
        <taxon>Bacillales</taxon>
        <taxon>Paenibacillaceae</taxon>
        <taxon>Saccharibacillus</taxon>
    </lineage>
</organism>
<accession>A0A4Y6UXN4</accession>
<dbReference type="PANTHER" id="PTHR30383">
    <property type="entry name" value="THIOESTERASE 1/PROTEASE 1/LYSOPHOSPHOLIPASE L1"/>
    <property type="match status" value="1"/>
</dbReference>
<dbReference type="GO" id="GO:0004622">
    <property type="term" value="F:phosphatidylcholine lysophospholipase activity"/>
    <property type="evidence" value="ECO:0007669"/>
    <property type="project" value="TreeGrafter"/>
</dbReference>
<dbReference type="Proteomes" id="UP000316968">
    <property type="component" value="Chromosome"/>
</dbReference>
<reference evidence="2 3" key="1">
    <citation type="submission" date="2019-06" db="EMBL/GenBank/DDBJ databases">
        <title>Saccharibacillus brassicae sp. nov., an endophytic bacterium isolated from Chinese cabbage seeds (Brassica pekinensis).</title>
        <authorList>
            <person name="Jiang L."/>
            <person name="Lee J."/>
            <person name="Kim S.W."/>
        </authorList>
    </citation>
    <scope>NUCLEOTIDE SEQUENCE [LARGE SCALE GENOMIC DNA]</scope>
    <source>
        <strain evidence="3">KCTC 43072 / ATSA2</strain>
    </source>
</reference>
<sequence>MTANPDRHLDEPELPPDKRAKVHAYRILNGYAARGQTVFAGSSLMEFFPIHELQQAFGPSFVCCNRGVAGFVTRELLAALDECVLDLAPSRLLINIGTNDIGEPDYELPGLIARYEEILRRVRECLPDCRIVTLAYYPVNADDVFAGVDRAAAADLFSRRSNRAIREANEAVAALSRRLGIEHLDLNDGLADDAGNLRAAYTMDGIHMYANGYKVVWDNLRPHL</sequence>
<evidence type="ECO:0000259" key="1">
    <source>
        <dbReference type="Pfam" id="PF13472"/>
    </source>
</evidence>
<dbReference type="RefSeq" id="WP_141447703.1">
    <property type="nucleotide sequence ID" value="NZ_CP041217.1"/>
</dbReference>
<name>A0A4Y6UXN4_SACBS</name>
<dbReference type="Gene3D" id="3.40.50.1110">
    <property type="entry name" value="SGNH hydrolase"/>
    <property type="match status" value="1"/>
</dbReference>